<reference evidence="3 4" key="1">
    <citation type="submission" date="2015-01" db="EMBL/GenBank/DDBJ databases">
        <authorList>
            <person name="MANFREDI Pablo"/>
        </authorList>
    </citation>
    <scope>NUCLEOTIDE SEQUENCE [LARGE SCALE GENOMIC DNA]</scope>
    <source>
        <strain evidence="2 4">Ccy74</strain>
        <strain evidence="1 3">Ccyn2B</strain>
    </source>
</reference>
<organism evidence="1 3">
    <name type="scientific">Capnocytophaga cynodegmi</name>
    <dbReference type="NCBI Taxonomy" id="28189"/>
    <lineage>
        <taxon>Bacteria</taxon>
        <taxon>Pseudomonadati</taxon>
        <taxon>Bacteroidota</taxon>
        <taxon>Flavobacteriia</taxon>
        <taxon>Flavobacteriales</taxon>
        <taxon>Flavobacteriaceae</taxon>
        <taxon>Capnocytophaga</taxon>
    </lineage>
</organism>
<dbReference type="EMBL" id="CDOG01000034">
    <property type="protein sequence ID" value="CEN40228.1"/>
    <property type="molecule type" value="Genomic_DNA"/>
</dbReference>
<dbReference type="eggNOG" id="ENOG50331PZ">
    <property type="taxonomic scope" value="Bacteria"/>
</dbReference>
<protein>
    <recommendedName>
        <fullName evidence="5">Sensor of ECF-type sigma factor</fullName>
    </recommendedName>
</protein>
<gene>
    <name evidence="1" type="ORF">CCYN2B_40089</name>
    <name evidence="2" type="ORF">CCYN74_40195</name>
</gene>
<evidence type="ECO:0000313" key="1">
    <source>
        <dbReference type="EMBL" id="CEN37388.1"/>
    </source>
</evidence>
<evidence type="ECO:0000313" key="2">
    <source>
        <dbReference type="EMBL" id="CEN40228.1"/>
    </source>
</evidence>
<evidence type="ECO:0008006" key="5">
    <source>
        <dbReference type="Google" id="ProtNLM"/>
    </source>
</evidence>
<dbReference type="Proteomes" id="UP000038083">
    <property type="component" value="Unassembled WGS sequence"/>
</dbReference>
<dbReference type="STRING" id="28189.CCYN74_40195"/>
<dbReference type="Proteomes" id="UP000038055">
    <property type="component" value="Unassembled WGS sequence"/>
</dbReference>
<sequence>MRAFFTIILFFFISFSVFSQKEDNYERIKTLKIGYITDKINLTPDEAKVFWPVYEKYNEKLHNLHSQIKTCRKEGCDKKSNLTEKEALEILKKDSELSDEIRQVIKEKDKELLKIISAKKLLSLKEAEKEFHRKLMNHYKNAK</sequence>
<name>A0A0B7HIK9_9FLAO</name>
<accession>A0A0B7HIK9</accession>
<dbReference type="AlphaFoldDB" id="A0A0B7HIK9"/>
<evidence type="ECO:0000313" key="4">
    <source>
        <dbReference type="Proteomes" id="UP000038083"/>
    </source>
</evidence>
<dbReference type="OrthoDB" id="675330at2"/>
<evidence type="ECO:0000313" key="3">
    <source>
        <dbReference type="Proteomes" id="UP000038055"/>
    </source>
</evidence>
<proteinExistence type="predicted"/>
<dbReference type="RefSeq" id="WP_018278344.1">
    <property type="nucleotide sequence ID" value="NZ_CDOD01000034.1"/>
</dbReference>
<keyword evidence="3" id="KW-1185">Reference proteome</keyword>
<dbReference type="EMBL" id="CDOD01000034">
    <property type="protein sequence ID" value="CEN37388.1"/>
    <property type="molecule type" value="Genomic_DNA"/>
</dbReference>